<dbReference type="EMBL" id="CP031320">
    <property type="protein sequence ID" value="AXK37405.1"/>
    <property type="molecule type" value="Genomic_DNA"/>
</dbReference>
<keyword evidence="3" id="KW-1185">Reference proteome</keyword>
<dbReference type="InterPro" id="IPR012338">
    <property type="entry name" value="Beta-lactam/transpept-like"/>
</dbReference>
<feature type="domain" description="Beta-lactamase-related" evidence="1">
    <location>
        <begin position="12"/>
        <end position="371"/>
    </location>
</feature>
<protein>
    <submittedName>
        <fullName evidence="2">Class A beta-lactamase-related serine hydrolase</fullName>
    </submittedName>
</protein>
<dbReference type="GO" id="GO:0016787">
    <property type="term" value="F:hydrolase activity"/>
    <property type="evidence" value="ECO:0007669"/>
    <property type="project" value="UniProtKB-KW"/>
</dbReference>
<organism evidence="2 3">
    <name type="scientific">Streptomyces armeniacus</name>
    <dbReference type="NCBI Taxonomy" id="83291"/>
    <lineage>
        <taxon>Bacteria</taxon>
        <taxon>Bacillati</taxon>
        <taxon>Actinomycetota</taxon>
        <taxon>Actinomycetes</taxon>
        <taxon>Kitasatosporales</taxon>
        <taxon>Streptomycetaceae</taxon>
        <taxon>Streptomyces</taxon>
    </lineage>
</organism>
<dbReference type="InterPro" id="IPR050491">
    <property type="entry name" value="AmpC-like"/>
</dbReference>
<accession>A0A345Y0I9</accession>
<dbReference type="SUPFAM" id="SSF56601">
    <property type="entry name" value="beta-lactamase/transpeptidase-like"/>
    <property type="match status" value="1"/>
</dbReference>
<gene>
    <name evidence="2" type="ORF">DVA86_17135</name>
</gene>
<dbReference type="PANTHER" id="PTHR46825:SF7">
    <property type="entry name" value="D-ALANYL-D-ALANINE CARBOXYPEPTIDASE"/>
    <property type="match status" value="1"/>
</dbReference>
<dbReference type="PANTHER" id="PTHR46825">
    <property type="entry name" value="D-ALANYL-D-ALANINE-CARBOXYPEPTIDASE/ENDOPEPTIDASE AMPH"/>
    <property type="match status" value="1"/>
</dbReference>
<keyword evidence="2" id="KW-0378">Hydrolase</keyword>
<dbReference type="Proteomes" id="UP000254425">
    <property type="component" value="Chromosome"/>
</dbReference>
<evidence type="ECO:0000259" key="1">
    <source>
        <dbReference type="Pfam" id="PF00144"/>
    </source>
</evidence>
<evidence type="ECO:0000313" key="3">
    <source>
        <dbReference type="Proteomes" id="UP000254425"/>
    </source>
</evidence>
<sequence>MSGDPAPADRLRAAVAEVDAPDVVFAHSRSGDRTVVTGGTAPCPAVPREELRYEIGSVTKTFTGLLLAALAERGDLRLSDRAVAHLPGRSGAPRIGRGRGRHRRTAHPYAAAHPRPYALPPAPAPSPAHPHRDAITLLHLMAHTSGLPALPWDFYPQGLPRWGTNPYAGYSTARLLDAFARSRPRHAPGSRWRYSNFGVALLGTALSRATGTPFAELMAERVLAPLGLRNTALAPAGPGTDATGRRKDGLTELPPFEIGAFTAAGGVRAAPGDLLRFLEAQLRPQDTPLHAELTAVQLPLLRRGLGHRHTHTLTWFQHPTDSGPVYFHAGATMGQEIFLGFRPGTGTALVAIATRRHTHSSVLARRAYELLTGPA</sequence>
<dbReference type="Pfam" id="PF00144">
    <property type="entry name" value="Beta-lactamase"/>
    <property type="match status" value="1"/>
</dbReference>
<name>A0A345Y0I9_9ACTN</name>
<proteinExistence type="predicted"/>
<reference evidence="2 3" key="1">
    <citation type="submission" date="2018-07" db="EMBL/GenBank/DDBJ databases">
        <title>Draft genome of the type strain Streptomyces armeniacus ATCC 15676.</title>
        <authorList>
            <person name="Labana P."/>
            <person name="Gosse J.T."/>
            <person name="Boddy C.N."/>
        </authorList>
    </citation>
    <scope>NUCLEOTIDE SEQUENCE [LARGE SCALE GENOMIC DNA]</scope>
    <source>
        <strain evidence="2 3">ATCC 15676</strain>
    </source>
</reference>
<evidence type="ECO:0000313" key="2">
    <source>
        <dbReference type="EMBL" id="AXK37405.1"/>
    </source>
</evidence>
<dbReference type="AlphaFoldDB" id="A0A345Y0I9"/>
<dbReference type="InterPro" id="IPR001466">
    <property type="entry name" value="Beta-lactam-related"/>
</dbReference>
<dbReference type="KEGG" id="sarm:DVA86_17135"/>
<dbReference type="Gene3D" id="3.40.710.10">
    <property type="entry name" value="DD-peptidase/beta-lactamase superfamily"/>
    <property type="match status" value="2"/>
</dbReference>